<dbReference type="PANTHER" id="PTHR33463:SF194">
    <property type="entry name" value="OS04G0431700 PROTEIN"/>
    <property type="match status" value="1"/>
</dbReference>
<feature type="domain" description="Disease resistance protein At4g27190-like leucine-rich repeats" evidence="1">
    <location>
        <begin position="735"/>
        <end position="854"/>
    </location>
</feature>
<name>A0AAQ3U5D5_PASNO</name>
<gene>
    <name evidence="2" type="ORF">U9M48_032563</name>
</gene>
<keyword evidence="3" id="KW-1185">Reference proteome</keyword>
<dbReference type="InterPro" id="IPR050905">
    <property type="entry name" value="Plant_NBS-LRR"/>
</dbReference>
<dbReference type="PANTHER" id="PTHR33463">
    <property type="entry name" value="NB-ARC DOMAIN-CONTAINING PROTEIN-RELATED"/>
    <property type="match status" value="1"/>
</dbReference>
<dbReference type="SUPFAM" id="SSF52058">
    <property type="entry name" value="L domain-like"/>
    <property type="match status" value="1"/>
</dbReference>
<evidence type="ECO:0000313" key="2">
    <source>
        <dbReference type="EMBL" id="WVZ85666.1"/>
    </source>
</evidence>
<accession>A0AAQ3U5D5</accession>
<evidence type="ECO:0000259" key="1">
    <source>
        <dbReference type="Pfam" id="PF23247"/>
    </source>
</evidence>
<sequence>MLGHIQNYIKRGYIKNFYFDGWRGFGAAAVLRSVAQELRSIKAKKDSAAFDGVIYIDCSAWKSRREMQRKIAEELQLGHETMAMFDKQDQDDDFSGVDHSSRDLIPSVSQEIAQIVTFRKFIMIFLNGGEDEVDLTRFGFLDFPEYGNNMLIWAFERRITGSKWAAHASNYWMCDGIIERDAAREISDTLHQEIRWECDDASLLDRIFQSLMGDSEAPFMVIKDDTVYEKKPCRWISIISRNLTLHEDMQTMLERATSLFVTLEKPDDNPPGLRNGFLKHCSNLGVLILYQCAFSFVSPPFFQCRRLRFLGLDHCTHGNTNEEENNIHWTCLQNLWVLDLRYTEWDDILSTEKMDIMVNLKELNIEGFMCWKLTTRLHGRLPCLRRLRIIKPRHEADASIDTYNTFMDNKIELEILDLSGNRDQENLPIICSSLARNTEMLVLDGCDGLENVVVPNGLACSLRFFSFDGYGSATNWMPASFELPLQSSRPEHPPLDADKRVIKTTKISLQGCTQLDNLFVRGLPNLVELDLSRSSIKVLDLETMVVDVPKLKQIFLLGYARLARSLCKLADQYPNEDVYLNIHLASSTKYGGCVHTEATDTELSAHGDQQRQRRILVDRYGDVFSKIGTAPMQVFPQPHPPLDRHVEIGDGSRSLESEISSEFPVRKNLQYLMRWHIESVHMHDASTSACVSGWDWERLRRIHVERCPNLDTVFPPYDFRADQLQAIWVSDLRVARSIWSKGFRTSFWQPFGRLQHLHLRSCPRLNFVLPMWFASFPSLETIHIIHCSNLRHVFVLDGRYPEEITVHGVAFPKLTAIHLHDLPKLKQIMCEEVKMLAPMLETGKIRGCFSLRRLPAVAAREPGVKKPVVEMEKDVWDALEWDGPAAGHHPDLFEPPVHARYDRRSRLLRGTVLR</sequence>
<dbReference type="Proteomes" id="UP001341281">
    <property type="component" value="Chromosome 07"/>
</dbReference>
<dbReference type="InterPro" id="IPR032675">
    <property type="entry name" value="LRR_dom_sf"/>
</dbReference>
<dbReference type="InterPro" id="IPR057135">
    <property type="entry name" value="At4g27190-like_LRR"/>
</dbReference>
<dbReference type="EMBL" id="CP144751">
    <property type="protein sequence ID" value="WVZ85666.1"/>
    <property type="molecule type" value="Genomic_DNA"/>
</dbReference>
<dbReference type="AlphaFoldDB" id="A0AAQ3U5D5"/>
<dbReference type="Gene3D" id="3.80.10.10">
    <property type="entry name" value="Ribonuclease Inhibitor"/>
    <property type="match status" value="2"/>
</dbReference>
<evidence type="ECO:0000313" key="3">
    <source>
        <dbReference type="Proteomes" id="UP001341281"/>
    </source>
</evidence>
<reference evidence="2 3" key="1">
    <citation type="submission" date="2024-02" db="EMBL/GenBank/DDBJ databases">
        <title>High-quality chromosome-scale genome assembly of Pensacola bahiagrass (Paspalum notatum Flugge var. saurae).</title>
        <authorList>
            <person name="Vega J.M."/>
            <person name="Podio M."/>
            <person name="Orjuela J."/>
            <person name="Siena L.A."/>
            <person name="Pessino S.C."/>
            <person name="Combes M.C."/>
            <person name="Mariac C."/>
            <person name="Albertini E."/>
            <person name="Pupilli F."/>
            <person name="Ortiz J.P.A."/>
            <person name="Leblanc O."/>
        </authorList>
    </citation>
    <scope>NUCLEOTIDE SEQUENCE [LARGE SCALE GENOMIC DNA]</scope>
    <source>
        <strain evidence="2">R1</strain>
        <tissue evidence="2">Leaf</tissue>
    </source>
</reference>
<dbReference type="Pfam" id="PF23247">
    <property type="entry name" value="LRR_RPS2"/>
    <property type="match status" value="1"/>
</dbReference>
<proteinExistence type="predicted"/>
<organism evidence="2 3">
    <name type="scientific">Paspalum notatum var. saurae</name>
    <dbReference type="NCBI Taxonomy" id="547442"/>
    <lineage>
        <taxon>Eukaryota</taxon>
        <taxon>Viridiplantae</taxon>
        <taxon>Streptophyta</taxon>
        <taxon>Embryophyta</taxon>
        <taxon>Tracheophyta</taxon>
        <taxon>Spermatophyta</taxon>
        <taxon>Magnoliopsida</taxon>
        <taxon>Liliopsida</taxon>
        <taxon>Poales</taxon>
        <taxon>Poaceae</taxon>
        <taxon>PACMAD clade</taxon>
        <taxon>Panicoideae</taxon>
        <taxon>Andropogonodae</taxon>
        <taxon>Paspaleae</taxon>
        <taxon>Paspalinae</taxon>
        <taxon>Paspalum</taxon>
    </lineage>
</organism>
<protein>
    <recommendedName>
        <fullName evidence="1">Disease resistance protein At4g27190-like leucine-rich repeats domain-containing protein</fullName>
    </recommendedName>
</protein>